<sequence>MVVLGIIPVFTFVLGTWQVQRLKWKVNLIDELEEKLQLAPLSLPRKINLLVIPEFVFRKVLIHGKWDHEHTMLLTPRVREGVHGAHVITPLVRENGTTVLVDRGFVSNGFAENMSFTKEEGEVEVLGMLRTSQVRNRFTPDNLPDERKWYWNDVEGMAAYAGGNEANVQPVFVERIFGCDVDEDVRRTLRAQQRANSRKPTLGSSPRSYSSFVSPSANMNFDMFPNPESVKVPSSAFYESAGKAVAQENERIRLHSFRFPRIKDSLSLPYLQKRKRNSPTSSHSAISDGRQIPSVDKAFSSGGAMYNPKHIAPLPRFDPFSRPRADSMSSLLEPRMPADAAHPHLHRNTVSTSRQSLKRVATVHDVFDRIHRQAASMGVKVAVSG</sequence>
<dbReference type="AlphaFoldDB" id="A0A8H5HSK9"/>
<evidence type="ECO:0000256" key="3">
    <source>
        <dbReference type="ARBA" id="ARBA00022989"/>
    </source>
</evidence>
<organism evidence="7 8">
    <name type="scientific">Collybiopsis confluens</name>
    <dbReference type="NCBI Taxonomy" id="2823264"/>
    <lineage>
        <taxon>Eukaryota</taxon>
        <taxon>Fungi</taxon>
        <taxon>Dikarya</taxon>
        <taxon>Basidiomycota</taxon>
        <taxon>Agaricomycotina</taxon>
        <taxon>Agaricomycetes</taxon>
        <taxon>Agaricomycetidae</taxon>
        <taxon>Agaricales</taxon>
        <taxon>Marasmiineae</taxon>
        <taxon>Omphalotaceae</taxon>
        <taxon>Collybiopsis</taxon>
    </lineage>
</organism>
<comment type="subcellular location">
    <subcellularLocation>
        <location evidence="1">Membrane</location>
    </subcellularLocation>
    <subcellularLocation>
        <location evidence="5">Mitochondrion inner membrane</location>
        <topology evidence="5">Multi-pass membrane protein</topology>
    </subcellularLocation>
</comment>
<dbReference type="PROSITE" id="PS50895">
    <property type="entry name" value="SURF1"/>
    <property type="match status" value="1"/>
</dbReference>
<dbReference type="GO" id="GO:0005743">
    <property type="term" value="C:mitochondrial inner membrane"/>
    <property type="evidence" value="ECO:0007669"/>
    <property type="project" value="UniProtKB-SubCell"/>
</dbReference>
<keyword evidence="5" id="KW-0496">Mitochondrion</keyword>
<keyword evidence="4" id="KW-0472">Membrane</keyword>
<dbReference type="EMBL" id="JAACJN010000029">
    <property type="protein sequence ID" value="KAF5388466.1"/>
    <property type="molecule type" value="Genomic_DNA"/>
</dbReference>
<evidence type="ECO:0000256" key="4">
    <source>
        <dbReference type="ARBA" id="ARBA00023136"/>
    </source>
</evidence>
<evidence type="ECO:0000256" key="5">
    <source>
        <dbReference type="RuleBase" id="RU363076"/>
    </source>
</evidence>
<dbReference type="Proteomes" id="UP000518752">
    <property type="component" value="Unassembled WGS sequence"/>
</dbReference>
<comment type="caution">
    <text evidence="7">The sequence shown here is derived from an EMBL/GenBank/DDBJ whole genome shotgun (WGS) entry which is preliminary data.</text>
</comment>
<dbReference type="InterPro" id="IPR002994">
    <property type="entry name" value="Surf1/Shy1"/>
</dbReference>
<dbReference type="CDD" id="cd06662">
    <property type="entry name" value="SURF1"/>
    <property type="match status" value="1"/>
</dbReference>
<keyword evidence="5" id="KW-0999">Mitochondrion inner membrane</keyword>
<dbReference type="PANTHER" id="PTHR23427:SF2">
    <property type="entry name" value="SURFEIT LOCUS PROTEIN 1"/>
    <property type="match status" value="1"/>
</dbReference>
<evidence type="ECO:0000256" key="6">
    <source>
        <dbReference type="SAM" id="MobiDB-lite"/>
    </source>
</evidence>
<reference evidence="7 8" key="1">
    <citation type="journal article" date="2020" name="ISME J.">
        <title>Uncovering the hidden diversity of litter-decomposition mechanisms in mushroom-forming fungi.</title>
        <authorList>
            <person name="Floudas D."/>
            <person name="Bentzer J."/>
            <person name="Ahren D."/>
            <person name="Johansson T."/>
            <person name="Persson P."/>
            <person name="Tunlid A."/>
        </authorList>
    </citation>
    <scope>NUCLEOTIDE SEQUENCE [LARGE SCALE GENOMIC DNA]</scope>
    <source>
        <strain evidence="7 8">CBS 406.79</strain>
    </source>
</reference>
<keyword evidence="2" id="KW-0812">Transmembrane</keyword>
<keyword evidence="3" id="KW-1133">Transmembrane helix</keyword>
<evidence type="ECO:0000313" key="7">
    <source>
        <dbReference type="EMBL" id="KAF5388466.1"/>
    </source>
</evidence>
<dbReference type="InterPro" id="IPR045214">
    <property type="entry name" value="Surf1/Surf4"/>
</dbReference>
<gene>
    <name evidence="7" type="ORF">D9757_004620</name>
</gene>
<evidence type="ECO:0000256" key="2">
    <source>
        <dbReference type="ARBA" id="ARBA00022692"/>
    </source>
</evidence>
<dbReference type="GO" id="GO:0033617">
    <property type="term" value="P:mitochondrial respiratory chain complex IV assembly"/>
    <property type="evidence" value="ECO:0007669"/>
    <property type="project" value="TreeGrafter"/>
</dbReference>
<proteinExistence type="inferred from homology"/>
<keyword evidence="8" id="KW-1185">Reference proteome</keyword>
<evidence type="ECO:0000313" key="8">
    <source>
        <dbReference type="Proteomes" id="UP000518752"/>
    </source>
</evidence>
<dbReference type="Pfam" id="PF02104">
    <property type="entry name" value="SURF1"/>
    <property type="match status" value="1"/>
</dbReference>
<dbReference type="PANTHER" id="PTHR23427">
    <property type="entry name" value="SURFEIT LOCUS PROTEIN"/>
    <property type="match status" value="1"/>
</dbReference>
<evidence type="ECO:0000256" key="1">
    <source>
        <dbReference type="ARBA" id="ARBA00004370"/>
    </source>
</evidence>
<dbReference type="OrthoDB" id="10040024at2759"/>
<protein>
    <recommendedName>
        <fullName evidence="5">SURF1-like protein</fullName>
    </recommendedName>
</protein>
<feature type="region of interest" description="Disordered" evidence="6">
    <location>
        <begin position="273"/>
        <end position="293"/>
    </location>
</feature>
<accession>A0A8H5HSK9</accession>
<comment type="function">
    <text evidence="5">Probably involved in the biogenesis of the COX complex.</text>
</comment>
<comment type="similarity">
    <text evidence="5">Belongs to the SURF1 family.</text>
</comment>
<name>A0A8H5HSK9_9AGAR</name>